<keyword evidence="1" id="KW-0472">Membrane</keyword>
<feature type="transmembrane region" description="Helical" evidence="1">
    <location>
        <begin position="452"/>
        <end position="473"/>
    </location>
</feature>
<gene>
    <name evidence="2" type="ORF">JKP88DRAFT_254293</name>
</gene>
<protein>
    <submittedName>
        <fullName evidence="2">Uncharacterized protein</fullName>
    </submittedName>
</protein>
<evidence type="ECO:0000313" key="2">
    <source>
        <dbReference type="EMBL" id="KAG5186954.1"/>
    </source>
</evidence>
<keyword evidence="1" id="KW-0812">Transmembrane</keyword>
<dbReference type="AlphaFoldDB" id="A0A836CIP3"/>
<feature type="transmembrane region" description="Helical" evidence="1">
    <location>
        <begin position="215"/>
        <end position="245"/>
    </location>
</feature>
<keyword evidence="3" id="KW-1185">Reference proteome</keyword>
<evidence type="ECO:0000256" key="1">
    <source>
        <dbReference type="SAM" id="Phobius"/>
    </source>
</evidence>
<reference evidence="2" key="1">
    <citation type="submission" date="2021-02" db="EMBL/GenBank/DDBJ databases">
        <title>First Annotated Genome of the Yellow-green Alga Tribonema minus.</title>
        <authorList>
            <person name="Mahan K.M."/>
        </authorList>
    </citation>
    <scope>NUCLEOTIDE SEQUENCE</scope>
    <source>
        <strain evidence="2">UTEX B ZZ1240</strain>
    </source>
</reference>
<dbReference type="Proteomes" id="UP000664859">
    <property type="component" value="Unassembled WGS sequence"/>
</dbReference>
<name>A0A836CIP3_9STRA</name>
<organism evidence="2 3">
    <name type="scientific">Tribonema minus</name>
    <dbReference type="NCBI Taxonomy" id="303371"/>
    <lineage>
        <taxon>Eukaryota</taxon>
        <taxon>Sar</taxon>
        <taxon>Stramenopiles</taxon>
        <taxon>Ochrophyta</taxon>
        <taxon>PX clade</taxon>
        <taxon>Xanthophyceae</taxon>
        <taxon>Tribonematales</taxon>
        <taxon>Tribonemataceae</taxon>
        <taxon>Tribonema</taxon>
    </lineage>
</organism>
<comment type="caution">
    <text evidence="2">The sequence shown here is derived from an EMBL/GenBank/DDBJ whole genome shotgun (WGS) entry which is preliminary data.</text>
</comment>
<dbReference type="EMBL" id="JAFCMP010000100">
    <property type="protein sequence ID" value="KAG5186954.1"/>
    <property type="molecule type" value="Genomic_DNA"/>
</dbReference>
<feature type="transmembrane region" description="Helical" evidence="1">
    <location>
        <begin position="58"/>
        <end position="81"/>
    </location>
</feature>
<proteinExistence type="predicted"/>
<keyword evidence="1" id="KW-1133">Transmembrane helix</keyword>
<evidence type="ECO:0000313" key="3">
    <source>
        <dbReference type="Proteomes" id="UP000664859"/>
    </source>
</evidence>
<feature type="transmembrane region" description="Helical" evidence="1">
    <location>
        <begin position="26"/>
        <end position="46"/>
    </location>
</feature>
<sequence length="514" mass="56619">MCIEMCLQSTAKQLDILPDDDARHCILLSAALFALQVKIALVLRLQHLMKLPSRSWKAFCATWAFLYSSWSVFIMLCVQIFTSRNSSASSGNEGRLQQRLLSAAGTCLVAAAAFGSLVVLVYEFCRCIRLMTARMHKAMDRTGFCRAAEYEALQNRETPPPSAAEQIRRFRDVFWFSAFIFTPEQRAELADALGEAHTPRPQQQPFFRPLRRLKLFLTVIGVGCAVPLADVPLGCALCTACARAVSALSLGPDGAFTLRAVAGALYCGMASILAIALIVAAADRVVLRLDDGTPDDLLVRAWRHIYATPHLREHVESCARREADLLRSAGANVARAAASSCTDLAPQLQREVWRGRITEAEMEAALGPPEREAVRGDVRRREAVAALCPRLEGPPPCAYALPPPPAEYREHAEALFCCAGGPLQRARVQRRWRRDAALLEAAASLRAPLQGVAAYTAVMLLVTLPFLGGGMLLSPLDFELPSRRLGWHDRLQFLLLGRAYPGYTVYPFSTRRDE</sequence>
<feature type="transmembrane region" description="Helical" evidence="1">
    <location>
        <begin position="257"/>
        <end position="280"/>
    </location>
</feature>
<feature type="transmembrane region" description="Helical" evidence="1">
    <location>
        <begin position="101"/>
        <end position="125"/>
    </location>
</feature>
<accession>A0A836CIP3</accession>